<evidence type="ECO:0000256" key="4">
    <source>
        <dbReference type="ARBA" id="ARBA00011668"/>
    </source>
</evidence>
<dbReference type="CDD" id="cd01360">
    <property type="entry name" value="Adenylsuccinate_lyase_1"/>
    <property type="match status" value="1"/>
</dbReference>
<dbReference type="FunFam" id="1.10.40.30:FF:000007">
    <property type="entry name" value="Adenylosuccinate lyase"/>
    <property type="match status" value="1"/>
</dbReference>
<dbReference type="FunFam" id="1.20.200.10:FF:000008">
    <property type="entry name" value="Adenylosuccinate lyase"/>
    <property type="match status" value="1"/>
</dbReference>
<evidence type="ECO:0000313" key="17">
    <source>
        <dbReference type="Proteomes" id="UP001304970"/>
    </source>
</evidence>
<proteinExistence type="inferred from homology"/>
<dbReference type="Proteomes" id="UP001304970">
    <property type="component" value="Chromosome"/>
</dbReference>
<comment type="pathway">
    <text evidence="1 14">Purine metabolism; IMP biosynthesis via de novo pathway; 5-amino-1-(5-phospho-D-ribosyl)imidazole-4-carboxamide from 5-amino-1-(5-phospho-D-ribosyl)imidazole-4-carboxylate: step 2/2.</text>
</comment>
<dbReference type="PANTHER" id="PTHR43172">
    <property type="entry name" value="ADENYLOSUCCINATE LYASE"/>
    <property type="match status" value="1"/>
</dbReference>
<keyword evidence="8 14" id="KW-0456">Lyase</keyword>
<evidence type="ECO:0000256" key="12">
    <source>
        <dbReference type="ARBA" id="ARBA00049115"/>
    </source>
</evidence>
<evidence type="ECO:0000256" key="8">
    <source>
        <dbReference type="ARBA" id="ARBA00023239"/>
    </source>
</evidence>
<dbReference type="Pfam" id="PF00206">
    <property type="entry name" value="Lyase_1"/>
    <property type="match status" value="1"/>
</dbReference>
<reference evidence="16 17" key="1">
    <citation type="submission" date="2023-07" db="EMBL/GenBank/DDBJ databases">
        <title>Closed genome sequence of Methanosarcinaceae archaeon Am2.</title>
        <authorList>
            <person name="Poehlein A."/>
            <person name="Protasov E."/>
            <person name="Platt K."/>
            <person name="Reeh H."/>
            <person name="Daniel R."/>
            <person name="Brune A."/>
        </authorList>
    </citation>
    <scope>NUCLEOTIDE SEQUENCE [LARGE SCALE GENOMIC DNA]</scope>
    <source>
        <strain evidence="16 17">Am2</strain>
    </source>
</reference>
<dbReference type="PRINTS" id="PR00145">
    <property type="entry name" value="ARGSUCLYASE"/>
</dbReference>
<dbReference type="InterPro" id="IPR004769">
    <property type="entry name" value="Pur_lyase"/>
</dbReference>
<dbReference type="GO" id="GO:0004018">
    <property type="term" value="F:N6-(1,2-dicarboxyethyl)AMP AMP-lyase (fumarate-forming) activity"/>
    <property type="evidence" value="ECO:0007669"/>
    <property type="project" value="UniProtKB-UniRule"/>
</dbReference>
<dbReference type="InterPro" id="IPR020557">
    <property type="entry name" value="Fumarate_lyase_CS"/>
</dbReference>
<evidence type="ECO:0000256" key="1">
    <source>
        <dbReference type="ARBA" id="ARBA00004706"/>
    </source>
</evidence>
<dbReference type="EC" id="4.3.2.2" evidence="5 13"/>
<dbReference type="RefSeq" id="WP_338097322.1">
    <property type="nucleotide sequence ID" value="NZ_CP131061.1"/>
</dbReference>
<dbReference type="Gene3D" id="1.10.275.10">
    <property type="entry name" value="Fumarase/aspartase (N-terminal domain)"/>
    <property type="match status" value="1"/>
</dbReference>
<dbReference type="Gene3D" id="1.20.200.10">
    <property type="entry name" value="Fumarase/aspartase (Central domain)"/>
    <property type="match status" value="1"/>
</dbReference>
<evidence type="ECO:0000313" key="16">
    <source>
        <dbReference type="EMBL" id="WNY27345.1"/>
    </source>
</evidence>
<accession>A0AA96V826</accession>
<evidence type="ECO:0000256" key="2">
    <source>
        <dbReference type="ARBA" id="ARBA00004734"/>
    </source>
</evidence>
<evidence type="ECO:0000256" key="7">
    <source>
        <dbReference type="ARBA" id="ARBA00022755"/>
    </source>
</evidence>
<comment type="subunit">
    <text evidence="4">Homotetramer. Residues from neighboring subunits contribute catalytic and substrate-binding residues to each active site.</text>
</comment>
<dbReference type="InterPro" id="IPR000362">
    <property type="entry name" value="Fumarate_lyase_fam"/>
</dbReference>
<dbReference type="InterPro" id="IPR024083">
    <property type="entry name" value="Fumarase/histidase_N"/>
</dbReference>
<dbReference type="SMART" id="SM00998">
    <property type="entry name" value="ADSL_C"/>
    <property type="match status" value="1"/>
</dbReference>
<sequence>MSIHPIEYRYGTPEMKAVWSQERRLEMLVKTEIALSKAEADLGMIPKSAATEIEKTLPLVKWERVDEIEQEINHDMMAVVKAISEKCKDDAGKWVHFGATSNDILDTATALQFKEAVSIFEAKLYRLLSILMCRGEEHKNTVCCGRTHGQIGVPTTYGLKFAIWASEMDRHIDRLGELKPRLLVGQMTGAVGTQAAFGKNGIELQKKTMEYLEIGSVEVSNQLIQRDRHAEFVMWMSNVVTTLDKIGTEIRSMQRSEIAELEEGFGKKQVGSSTMPHKRNPIKSEQICGLARIVRGFIETELLNNTLWDERDLTNSSSERIVFPECTILTDHILNLSINVLENLRFNSGNIQRNLELLNGLNMGEAIMIELTLRGVGRQEAHELVRESAMKAVEENKHFRAVLLENKEISAVLTKDDIENLVNPYKYIGTAVPQVENLVLKLKKKHGNKV</sequence>
<dbReference type="InterPro" id="IPR008948">
    <property type="entry name" value="L-Aspartase-like"/>
</dbReference>
<comment type="pathway">
    <text evidence="2 14">Purine metabolism; AMP biosynthesis via de novo pathway; AMP from IMP: step 2/2.</text>
</comment>
<name>A0AA96V826_9EURY</name>
<dbReference type="SUPFAM" id="SSF48557">
    <property type="entry name" value="L-aspartase-like"/>
    <property type="match status" value="1"/>
</dbReference>
<evidence type="ECO:0000256" key="3">
    <source>
        <dbReference type="ARBA" id="ARBA00008273"/>
    </source>
</evidence>
<evidence type="ECO:0000256" key="5">
    <source>
        <dbReference type="ARBA" id="ARBA00012339"/>
    </source>
</evidence>
<evidence type="ECO:0000256" key="6">
    <source>
        <dbReference type="ARBA" id="ARBA00017058"/>
    </source>
</evidence>
<comment type="catalytic activity">
    <reaction evidence="9">
        <text>(2S)-2-[5-amino-1-(5-phospho-beta-D-ribosyl)imidazole-4-carboxamido]succinate = 5-amino-1-(5-phospho-beta-D-ribosyl)imidazole-4-carboxamide + fumarate</text>
        <dbReference type="Rhea" id="RHEA:23920"/>
        <dbReference type="ChEBI" id="CHEBI:29806"/>
        <dbReference type="ChEBI" id="CHEBI:58443"/>
        <dbReference type="ChEBI" id="CHEBI:58475"/>
        <dbReference type="EC" id="4.3.2.2"/>
    </reaction>
    <physiologicalReaction direction="left-to-right" evidence="9">
        <dbReference type="Rhea" id="RHEA:23921"/>
    </physiologicalReaction>
</comment>
<evidence type="ECO:0000256" key="10">
    <source>
        <dbReference type="ARBA" id="ARBA00025012"/>
    </source>
</evidence>
<comment type="catalytic activity">
    <reaction evidence="12">
        <text>N(6)-(1,2-dicarboxyethyl)-AMP = fumarate + AMP</text>
        <dbReference type="Rhea" id="RHEA:16853"/>
        <dbReference type="ChEBI" id="CHEBI:29806"/>
        <dbReference type="ChEBI" id="CHEBI:57567"/>
        <dbReference type="ChEBI" id="CHEBI:456215"/>
        <dbReference type="EC" id="4.3.2.2"/>
    </reaction>
    <physiologicalReaction direction="left-to-right" evidence="12">
        <dbReference type="Rhea" id="RHEA:16854"/>
    </physiologicalReaction>
</comment>
<organism evidence="16 17">
    <name type="scientific">Methanolapillus ohkumae</name>
    <dbReference type="NCBI Taxonomy" id="3028298"/>
    <lineage>
        <taxon>Archaea</taxon>
        <taxon>Methanobacteriati</taxon>
        <taxon>Methanobacteriota</taxon>
        <taxon>Stenosarchaea group</taxon>
        <taxon>Methanomicrobia</taxon>
        <taxon>Methanosarcinales</taxon>
        <taxon>Methanosarcinaceae</taxon>
        <taxon>Methanolapillus</taxon>
    </lineage>
</organism>
<dbReference type="GO" id="GO:0005829">
    <property type="term" value="C:cytosol"/>
    <property type="evidence" value="ECO:0007669"/>
    <property type="project" value="TreeGrafter"/>
</dbReference>
<evidence type="ECO:0000256" key="14">
    <source>
        <dbReference type="RuleBase" id="RU361172"/>
    </source>
</evidence>
<dbReference type="NCBIfam" id="TIGR00928">
    <property type="entry name" value="purB"/>
    <property type="match status" value="1"/>
</dbReference>
<dbReference type="Pfam" id="PF10397">
    <property type="entry name" value="ADSL_C"/>
    <property type="match status" value="1"/>
</dbReference>
<evidence type="ECO:0000259" key="15">
    <source>
        <dbReference type="SMART" id="SM00998"/>
    </source>
</evidence>
<dbReference type="PANTHER" id="PTHR43172:SF1">
    <property type="entry name" value="ADENYLOSUCCINATE LYASE"/>
    <property type="match status" value="1"/>
</dbReference>
<dbReference type="PRINTS" id="PR00149">
    <property type="entry name" value="FUMRATELYASE"/>
</dbReference>
<evidence type="ECO:0000256" key="11">
    <source>
        <dbReference type="ARBA" id="ARBA00030717"/>
    </source>
</evidence>
<keyword evidence="7 14" id="KW-0658">Purine biosynthesis</keyword>
<evidence type="ECO:0000256" key="13">
    <source>
        <dbReference type="NCBIfam" id="TIGR00928"/>
    </source>
</evidence>
<comment type="function">
    <text evidence="10">Catalyzes two reactions in de novo purine nucleotide biosynthesis. Catalyzes the breakdown of 5-aminoimidazole- (N-succinylocarboxamide) ribotide (SAICAR or 2-[5-amino-1-(5-phospho-beta-D-ribosyl)imidazole-4-carboxamido]succinate) to 5-aminoimidazole-4-carboxamide ribotide (AICAR or 5-amino-1-(5-phospho-beta-D-ribosyl)imidazole-4-carboxamide) and fumarate, and of adenylosuccinate (ADS or N(6)-(1,2-dicarboxyethyl)-AMP) to adenosine monophosphate (AMP) and fumarate.</text>
</comment>
<dbReference type="InterPro" id="IPR019468">
    <property type="entry name" value="AdenyloSucc_lyase_C"/>
</dbReference>
<dbReference type="PROSITE" id="PS00163">
    <property type="entry name" value="FUMARATE_LYASES"/>
    <property type="match status" value="1"/>
</dbReference>
<comment type="similarity">
    <text evidence="3 14">Belongs to the lyase 1 family. Adenylosuccinate lyase subfamily.</text>
</comment>
<dbReference type="EMBL" id="CP131061">
    <property type="protein sequence ID" value="WNY27345.1"/>
    <property type="molecule type" value="Genomic_DNA"/>
</dbReference>
<gene>
    <name evidence="16" type="primary">purB</name>
    <name evidence="16" type="ORF">MsAm2_11400</name>
</gene>
<evidence type="ECO:0000256" key="9">
    <source>
        <dbReference type="ARBA" id="ARBA00024477"/>
    </source>
</evidence>
<protein>
    <recommendedName>
        <fullName evidence="6 13">Adenylosuccinate lyase</fullName>
        <shortName evidence="14">ASL</shortName>
        <ecNumber evidence="5 13">4.3.2.2</ecNumber>
    </recommendedName>
    <alternativeName>
        <fullName evidence="11 14">Adenylosuccinase</fullName>
    </alternativeName>
</protein>
<dbReference type="InterPro" id="IPR022761">
    <property type="entry name" value="Fumarate_lyase_N"/>
</dbReference>
<feature type="domain" description="Adenylosuccinate lyase C-terminal" evidence="15">
    <location>
        <begin position="359"/>
        <end position="439"/>
    </location>
</feature>
<dbReference type="GO" id="GO:0070626">
    <property type="term" value="F:(S)-2-(5-amino-1-(5-phospho-D-ribosyl)imidazole-4-carboxamido) succinate lyase (fumarate-forming) activity"/>
    <property type="evidence" value="ECO:0007669"/>
    <property type="project" value="TreeGrafter"/>
</dbReference>
<dbReference type="GeneID" id="89228565"/>
<keyword evidence="17" id="KW-1185">Reference proteome</keyword>
<dbReference type="Gene3D" id="1.10.40.30">
    <property type="entry name" value="Fumarase/aspartase (C-terminal domain)"/>
    <property type="match status" value="1"/>
</dbReference>
<dbReference type="GO" id="GO:0044208">
    <property type="term" value="P:'de novo' AMP biosynthetic process"/>
    <property type="evidence" value="ECO:0007669"/>
    <property type="project" value="TreeGrafter"/>
</dbReference>
<dbReference type="AlphaFoldDB" id="A0AA96V826"/>